<dbReference type="Proteomes" id="UP000516148">
    <property type="component" value="Chromosome"/>
</dbReference>
<accession>A0A7H0LIR4</accession>
<organism evidence="2 3">
    <name type="scientific">Sphingomonas alpina</name>
    <dbReference type="NCBI Taxonomy" id="653931"/>
    <lineage>
        <taxon>Bacteria</taxon>
        <taxon>Pseudomonadati</taxon>
        <taxon>Pseudomonadota</taxon>
        <taxon>Alphaproteobacteria</taxon>
        <taxon>Sphingomonadales</taxon>
        <taxon>Sphingomonadaceae</taxon>
        <taxon>Sphingomonas</taxon>
    </lineage>
</organism>
<protein>
    <submittedName>
        <fullName evidence="2">Uncharacterized protein</fullName>
    </submittedName>
</protein>
<name>A0A7H0LIR4_9SPHN</name>
<evidence type="ECO:0000313" key="3">
    <source>
        <dbReference type="Proteomes" id="UP000516148"/>
    </source>
</evidence>
<dbReference type="EMBL" id="CP061038">
    <property type="protein sequence ID" value="QNQ09567.1"/>
    <property type="molecule type" value="Genomic_DNA"/>
</dbReference>
<sequence length="2160" mass="207139">MVSNADGSSEREALTLAATFDGTPTNVPSGVINFAPGTILKGGANRESSVRIRSGASNGSVTLGTVTARSLVGAVGAASFDTGIVRQAAVTTGDMTLTGQIKLQGTTLTTGALTSTTDAVALTSTSGALKTGAIDADQAVTLISAGALTTGAIHSGGALSVDAVGNAIFDGDLDADDDLTLRGASVRLNGQNVTSGGTIDLQARVGGISSVAGLKLTSTSTDASDFVRLQAAGTQGINLSSTGRITAGTNRALRVAVRNEANGATLILGDVTARALTGLSIAGGNPATNAAPIVSNGSLAFGNLNLVESFSARSNGGSLSVASIAVTGAGQGISLAAPVGALSIQSTIRASGDVTLVGGSPIILDTVESTNGRASVTSNSTVRLNTLAGALGVSATGASVTLQNVRGGAVAINSTAGGVILGRVDGDGVTLNAVGGNMAVTDTVTSSGAVSATGTGAILFTRAIQANGGGVTISAGTGEAAVLGNVTTAGDYRVTGKSVTLGGRQEARGAVAITATGGAIVGQSGLVLAADTDGASGEALTLGATGGAISLAANSLLSGGRFGQSVVTVTTDAGSVALGDVTGRSLVIAAPTGATTPISTISTRNLLLTDSLTATAANGVTTGTIGVSGGGVAIDGGVGAVKTGAISAAGAVSLTGGSVNYGAISGRGVNVTATTGNIAGGDITSIGAIGVNAALGTISLGRLTATGTDGNVTLASSGTLFATRVTADGTATLTTTNADADIRLEEGLRANGAVNVAAGRDIRASFIRSTGGTLTVSAPTGDVTGFQNGGSIDLAAGPGKAFSLTVGRAVQLGNIEGGPTSITASSISVGAINVGGNAISLIANNGDLTVRGNVVAGETTFTSTGKTSLQSISATGALTLSGGTGLSFVDISGASVLASSNGAITGNRAFSAGAITVTGGSLALGLAQANGALALTATGGDAVLGRLSSGQDITVLASGRATVDGDVTAVGNYQVTGKSVVLGGRQGARGAVTITSTGGGIFGQSGLELASDSDGAAGEALKLSATGGGISLAADSLLSGGKFGQSAVTVTTDAGSVALGDVTARSLVIAAPTGATTPISTISTRNLLLSDSLTATAGNGVTTGTISVLGGGVTIDGGAGAVQTGAISAANAVSLAGGSVSFESISGRGVGIAATTGNVTGGNITSIGAIGVNAGHGSISLGRVAATGTDGNVTLTSTGTLFATRVTADGTATLTTTNADADVRLEEGLRANGAVNVAAGRDIRASFIRSTGGTLTVSAPTGDVTGFQNGSSIDLSAGPGQAFSLTVGRAVQLGNIEGGPTSITAASISVGAIDVGGNAISLIANDGDLTVLGDVIAGDTTFKATGRTSLQSVAATGALTLSGGAGLSFVNISGANVSASSNGAINGGRAFATGDMTITGGSLLLGEAHANGPLALTARGGNAILDKLYSGQDITILASGRAAVNGDVTAGGAYKVTGASVTLGDRTVTQRAGGAIVITALSGDINGRPGLTLSNLGASGAPAIVLDTAGAIALAGSTLRTSGALGLRAGMEKTIELGSIESGSVGGYDGSVAGGALRHSGSLTTGDIVTGTIDIGLSAGDLTTGLVTATGAVSLVTTSGSITTDAIQGASIRLNAGGILSAASVFTSGAASLGGAQVQVDTVRAGSIQIRTAGALSGIGNGRTSLRSTSGDITVDAGNMKLGTVDSSEGLTLNGNAIDIAGKLTASRQALVKARSTLTMADASAGTDLTLGADDAMTAGAITANGAITVTGRGIRVTDARAGGALSLTSGADLQLDAGQAGDAASIDSVGLATLGAVSARRSITIRASDVALTGIQRASAVVFQNSAAASSTMRLGDNTAGGGFRLSNAEIALVNADGVRFDQGAGALQLGALTFGAETGRLGVEMLTTGAIAVDGTVKGSGQGRTFRIGGGDKEGSATEIRVTATSTGGGRLLFDNANLDLRGDRIAVGLASGFLNVLTPGAGGSAQALAFINNGNSALYNAGLGGGFYDPAATTLISAHSLSLRFADYALIQNTGVPGQFSGVTLGGTLGNPATPALTVRSTGRAGGGGFALFGTINGVGGPSASLLGPSVIDIDPGLLANSRINGCLAGSGVGCLTTIVIQPTLQIFKWSSDDVFGVAQDVSTPFDPVVGGNNEELLTGLPALSPERETDEEGLPQ</sequence>
<gene>
    <name evidence="2" type="ORF">H3Z74_23560</name>
</gene>
<proteinExistence type="predicted"/>
<dbReference type="RefSeq" id="WP_187761878.1">
    <property type="nucleotide sequence ID" value="NZ_CP061038.1"/>
</dbReference>
<feature type="region of interest" description="Disordered" evidence="1">
    <location>
        <begin position="2140"/>
        <end position="2160"/>
    </location>
</feature>
<evidence type="ECO:0000256" key="1">
    <source>
        <dbReference type="SAM" id="MobiDB-lite"/>
    </source>
</evidence>
<reference evidence="2 3" key="1">
    <citation type="submission" date="2020-09" db="EMBL/GenBank/DDBJ databases">
        <title>Sphingomonas sp., a new species isolated from pork steak.</title>
        <authorList>
            <person name="Heidler von Heilborn D."/>
        </authorList>
    </citation>
    <scope>NUCLEOTIDE SEQUENCE [LARGE SCALE GENOMIC DNA]</scope>
    <source>
        <strain evidence="3">S8-3T</strain>
    </source>
</reference>
<dbReference type="KEGG" id="spap:H3Z74_23560"/>
<keyword evidence="3" id="KW-1185">Reference proteome</keyword>
<evidence type="ECO:0000313" key="2">
    <source>
        <dbReference type="EMBL" id="QNQ09567.1"/>
    </source>
</evidence>